<dbReference type="AlphaFoldDB" id="A0A1M4U5L4"/>
<organism evidence="1 2">
    <name type="scientific">Mariniphaga anaerophila</name>
    <dbReference type="NCBI Taxonomy" id="1484053"/>
    <lineage>
        <taxon>Bacteria</taxon>
        <taxon>Pseudomonadati</taxon>
        <taxon>Bacteroidota</taxon>
        <taxon>Bacteroidia</taxon>
        <taxon>Marinilabiliales</taxon>
        <taxon>Prolixibacteraceae</taxon>
        <taxon>Mariniphaga</taxon>
    </lineage>
</organism>
<dbReference type="Proteomes" id="UP000184164">
    <property type="component" value="Unassembled WGS sequence"/>
</dbReference>
<evidence type="ECO:0000313" key="2">
    <source>
        <dbReference type="Proteomes" id="UP000184164"/>
    </source>
</evidence>
<accession>A0A1M4U5L4</accession>
<sequence>MIETTDLYCIAYGCPKNNRNNDCPLLEIEHLSFTEKKDWIDKLDKESEEFILKHHSFCTKRKITKQGKK</sequence>
<reference evidence="1 2" key="1">
    <citation type="submission" date="2016-11" db="EMBL/GenBank/DDBJ databases">
        <authorList>
            <person name="Jaros S."/>
            <person name="Januszkiewicz K."/>
            <person name="Wedrychowicz H."/>
        </authorList>
    </citation>
    <scope>NUCLEOTIDE SEQUENCE [LARGE SCALE GENOMIC DNA]</scope>
    <source>
        <strain evidence="1 2">DSM 26910</strain>
    </source>
</reference>
<proteinExistence type="predicted"/>
<dbReference type="STRING" id="1484053.SAMN05444274_101576"/>
<gene>
    <name evidence="1" type="ORF">SAMN05444274_101576</name>
</gene>
<keyword evidence="2" id="KW-1185">Reference proteome</keyword>
<protein>
    <submittedName>
        <fullName evidence="1">Uncharacterized protein</fullName>
    </submittedName>
</protein>
<name>A0A1M4U5L4_9BACT</name>
<evidence type="ECO:0000313" key="1">
    <source>
        <dbReference type="EMBL" id="SHE51827.1"/>
    </source>
</evidence>
<dbReference type="EMBL" id="FQUM01000001">
    <property type="protein sequence ID" value="SHE51827.1"/>
    <property type="molecule type" value="Genomic_DNA"/>
</dbReference>